<reference evidence="4 5" key="1">
    <citation type="journal article" date="2013" name="PLoS Genet.">
        <title>The genome and development-dependent transcriptomes of Pyronema confluens: a window into fungal evolution.</title>
        <authorList>
            <person name="Traeger S."/>
            <person name="Altegoer F."/>
            <person name="Freitag M."/>
            <person name="Gabaldon T."/>
            <person name="Kempken F."/>
            <person name="Kumar A."/>
            <person name="Marcet-Houben M."/>
            <person name="Poggeler S."/>
            <person name="Stajich J.E."/>
            <person name="Nowrousian M."/>
        </authorList>
    </citation>
    <scope>NUCLEOTIDE SEQUENCE [LARGE SCALE GENOMIC DNA]</scope>
    <source>
        <strain evidence="5">CBS 100304</strain>
        <tissue evidence="4">Vegetative mycelium</tissue>
    </source>
</reference>
<feature type="compositionally biased region" description="Polar residues" evidence="2">
    <location>
        <begin position="129"/>
        <end position="140"/>
    </location>
</feature>
<feature type="region of interest" description="Disordered" evidence="2">
    <location>
        <begin position="750"/>
        <end position="769"/>
    </location>
</feature>
<dbReference type="Proteomes" id="UP000018144">
    <property type="component" value="Unassembled WGS sequence"/>
</dbReference>
<sequence>MSLRDKNAVYSSYLEWPFADATSTAQTAARMCNCPTDEYGRPVNPEGCQCEAGLYHGYPLGLSSGFATGVFARPRQIPAVRITRPDENVSRPVEKKTAIESLKAVSSLKSKQREPLKQGSNGYEHVKNGSGSTLTTNQTTSHKENDNPRKTSPNAPQVDAQDFKGIQNQTRASLGALGTRSVSYSTDGSSGGGTTFSWKNSMTGSETQTTISGELERDPKGKGKAIWTEESQEYMIAHNVSNGSIHGPEPAKDNKGSSESRGSRKTSGSMKMVLGCSHCLFEPTRKVVPCDCRACEECAQRYGYGISHGSEVYCGCGERVWNMSEIVQQQTNIYPIQPTAKLVAQSYSPSTIYSPASFVASPISSTGAVQFSSPTPTGRYQPTPLRSMRENVGVFDTIPEVPEVLLSHTTLPPRIPVIPDSTHPGSLLSLDPNTAFQHAPFVDLGRNSLPQNWSCVKIGNIPYNVTSEELLEFLGKNSNIVPEIFGSIGVHVIMDRSTGKTMDAYVEFMNSKDAWKCVSRRRSRVLGNRHLSLDVVDTADLMKDVFPRAKGIVWDGVVPRPAPDKSEFGAKTEIISREELVLIVQHARTPHRSPFSRKCLQRPFQSLMSIVSKFPWFATDCYTIAQRDYIFQALLQAVDILKRQIKRGRTMPNLDLELLKALLRVGIRCSGFTDSQKYDLVKAAEFGADGIQVDADINSLSGFEALGKAIGAERKVLEFYTHLFELSATKLSGSPFMADNSSQGLEELIKPRNTSKQPQEESKKGHLTMAQASSMEWAAIEQAVHSVLEQKSNLSKHLKKGTTSSYEKHVNLKA</sequence>
<dbReference type="Gene3D" id="3.30.70.330">
    <property type="match status" value="1"/>
</dbReference>
<proteinExistence type="predicted"/>
<feature type="compositionally biased region" description="Polar residues" evidence="2">
    <location>
        <begin position="198"/>
        <end position="212"/>
    </location>
</feature>
<feature type="region of interest" description="Disordered" evidence="2">
    <location>
        <begin position="240"/>
        <end position="268"/>
    </location>
</feature>
<dbReference type="SMART" id="SM00360">
    <property type="entry name" value="RRM"/>
    <property type="match status" value="1"/>
</dbReference>
<dbReference type="STRING" id="1076935.U4L0D2"/>
<dbReference type="SUPFAM" id="SSF54928">
    <property type="entry name" value="RNA-binding domain, RBD"/>
    <property type="match status" value="1"/>
</dbReference>
<accession>U4L0D2</accession>
<dbReference type="InterPro" id="IPR012677">
    <property type="entry name" value="Nucleotide-bd_a/b_plait_sf"/>
</dbReference>
<protein>
    <submittedName>
        <fullName evidence="4">Similar to Epithelial splicing regulatory protein 2 acc. no. B2RYJ8</fullName>
    </submittedName>
</protein>
<organism evidence="4 5">
    <name type="scientific">Pyronema omphalodes (strain CBS 100304)</name>
    <name type="common">Pyronema confluens</name>
    <dbReference type="NCBI Taxonomy" id="1076935"/>
    <lineage>
        <taxon>Eukaryota</taxon>
        <taxon>Fungi</taxon>
        <taxon>Dikarya</taxon>
        <taxon>Ascomycota</taxon>
        <taxon>Pezizomycotina</taxon>
        <taxon>Pezizomycetes</taxon>
        <taxon>Pezizales</taxon>
        <taxon>Pyronemataceae</taxon>
        <taxon>Pyronema</taxon>
    </lineage>
</organism>
<feature type="region of interest" description="Disordered" evidence="2">
    <location>
        <begin position="793"/>
        <end position="814"/>
    </location>
</feature>
<feature type="compositionally biased region" description="Basic and acidic residues" evidence="2">
    <location>
        <begin position="249"/>
        <end position="262"/>
    </location>
</feature>
<evidence type="ECO:0000259" key="3">
    <source>
        <dbReference type="PROSITE" id="PS50102"/>
    </source>
</evidence>
<evidence type="ECO:0000256" key="2">
    <source>
        <dbReference type="SAM" id="MobiDB-lite"/>
    </source>
</evidence>
<name>U4L0D2_PYROM</name>
<keyword evidence="1" id="KW-0694">RNA-binding</keyword>
<feature type="domain" description="RRM" evidence="3">
    <location>
        <begin position="454"/>
        <end position="538"/>
    </location>
</feature>
<dbReference type="EMBL" id="HF935416">
    <property type="protein sequence ID" value="CCX08481.1"/>
    <property type="molecule type" value="Genomic_DNA"/>
</dbReference>
<dbReference type="AlphaFoldDB" id="U4L0D2"/>
<feature type="region of interest" description="Disordered" evidence="2">
    <location>
        <begin position="177"/>
        <end position="222"/>
    </location>
</feature>
<dbReference type="Pfam" id="PF00076">
    <property type="entry name" value="RRM_1"/>
    <property type="match status" value="1"/>
</dbReference>
<feature type="region of interest" description="Disordered" evidence="2">
    <location>
        <begin position="104"/>
        <end position="159"/>
    </location>
</feature>
<dbReference type="GO" id="GO:0003723">
    <property type="term" value="F:RNA binding"/>
    <property type="evidence" value="ECO:0007669"/>
    <property type="project" value="UniProtKB-UniRule"/>
</dbReference>
<dbReference type="InterPro" id="IPR000504">
    <property type="entry name" value="RRM_dom"/>
</dbReference>
<dbReference type="eggNOG" id="ENOG502S5WM">
    <property type="taxonomic scope" value="Eukaryota"/>
</dbReference>
<evidence type="ECO:0000313" key="4">
    <source>
        <dbReference type="EMBL" id="CCX08481.1"/>
    </source>
</evidence>
<dbReference type="InterPro" id="IPR035979">
    <property type="entry name" value="RBD_domain_sf"/>
</dbReference>
<dbReference type="OrthoDB" id="336240at2759"/>
<dbReference type="CDD" id="cd12254">
    <property type="entry name" value="RRM_hnRNPH_ESRPs_RBM12_like"/>
    <property type="match status" value="1"/>
</dbReference>
<dbReference type="PROSITE" id="PS50102">
    <property type="entry name" value="RRM"/>
    <property type="match status" value="1"/>
</dbReference>
<feature type="compositionally biased region" description="Low complexity" evidence="2">
    <location>
        <begin position="179"/>
        <end position="188"/>
    </location>
</feature>
<evidence type="ECO:0000313" key="5">
    <source>
        <dbReference type="Proteomes" id="UP000018144"/>
    </source>
</evidence>
<gene>
    <name evidence="4" type="ORF">PCON_08074</name>
</gene>
<keyword evidence="5" id="KW-1185">Reference proteome</keyword>
<evidence type="ECO:0000256" key="1">
    <source>
        <dbReference type="PROSITE-ProRule" id="PRU00176"/>
    </source>
</evidence>